<dbReference type="OrthoDB" id="9781117at2"/>
<dbReference type="STRING" id="394193.SAMN04489732_102621"/>
<accession>A0A1H8TI23</accession>
<dbReference type="Pfam" id="PF00106">
    <property type="entry name" value="adh_short"/>
    <property type="match status" value="1"/>
</dbReference>
<evidence type="ECO:0000313" key="5">
    <source>
        <dbReference type="EMBL" id="SEO90224.1"/>
    </source>
</evidence>
<dbReference type="Gene3D" id="3.40.50.720">
    <property type="entry name" value="NAD(P)-binding Rossmann-like Domain"/>
    <property type="match status" value="1"/>
</dbReference>
<reference evidence="5 6" key="1">
    <citation type="submission" date="2016-10" db="EMBL/GenBank/DDBJ databases">
        <authorList>
            <person name="de Groot N.N."/>
        </authorList>
    </citation>
    <scope>NUCLEOTIDE SEQUENCE [LARGE SCALE GENOMIC DNA]</scope>
    <source>
        <strain evidence="5 6">DSM 44993</strain>
    </source>
</reference>
<dbReference type="InterPro" id="IPR002347">
    <property type="entry name" value="SDR_fam"/>
</dbReference>
<dbReference type="InterPro" id="IPR057326">
    <property type="entry name" value="KR_dom"/>
</dbReference>
<dbReference type="Proteomes" id="UP000198582">
    <property type="component" value="Unassembled WGS sequence"/>
</dbReference>
<evidence type="ECO:0000256" key="3">
    <source>
        <dbReference type="RuleBase" id="RU000363"/>
    </source>
</evidence>
<keyword evidence="2" id="KW-0560">Oxidoreductase</keyword>
<proteinExistence type="inferred from homology"/>
<organism evidence="5 6">
    <name type="scientific">Amycolatopsis saalfeldensis</name>
    <dbReference type="NCBI Taxonomy" id="394193"/>
    <lineage>
        <taxon>Bacteria</taxon>
        <taxon>Bacillati</taxon>
        <taxon>Actinomycetota</taxon>
        <taxon>Actinomycetes</taxon>
        <taxon>Pseudonocardiales</taxon>
        <taxon>Pseudonocardiaceae</taxon>
        <taxon>Amycolatopsis</taxon>
    </lineage>
</organism>
<evidence type="ECO:0000259" key="4">
    <source>
        <dbReference type="SMART" id="SM00822"/>
    </source>
</evidence>
<dbReference type="AlphaFoldDB" id="A0A1H8TI23"/>
<dbReference type="InterPro" id="IPR020904">
    <property type="entry name" value="Sc_DH/Rdtase_CS"/>
</dbReference>
<sequence>MTGGRALITGAGGGIGSAIARALAEAGLSVALLGRRPEPLARTARACARFGVPVVELQADVTDPAQVRAAVDAAGPVDLLVNNAGAVDRHEVPLWEAEPGQWWDTYETNVRGTVNLCRAVLPGMIDRGGGRVVTINSVLAVRHDPRYSAYSASKLALLGLSGMVAEPLRQHGILVFDLSPGMVRTDLTLGMSVCEGRTDWTPVERITAALVRLAAGELDPLAGRFLHVGVDDLDRLLADAARLAATGARTLRLTGYGPEDPLVPLPS</sequence>
<dbReference type="CDD" id="cd05233">
    <property type="entry name" value="SDR_c"/>
    <property type="match status" value="1"/>
</dbReference>
<comment type="similarity">
    <text evidence="1 3">Belongs to the short-chain dehydrogenases/reductases (SDR) family.</text>
</comment>
<feature type="domain" description="Ketoreductase" evidence="4">
    <location>
        <begin position="4"/>
        <end position="181"/>
    </location>
</feature>
<keyword evidence="6" id="KW-1185">Reference proteome</keyword>
<gene>
    <name evidence="5" type="ORF">SAMN04489732_102621</name>
</gene>
<protein>
    <submittedName>
        <fullName evidence="5">NADP-dependent 3-hydroxy acid dehydrogenase YdfG</fullName>
    </submittedName>
</protein>
<evidence type="ECO:0000256" key="1">
    <source>
        <dbReference type="ARBA" id="ARBA00006484"/>
    </source>
</evidence>
<dbReference type="EMBL" id="FOEF01000002">
    <property type="protein sequence ID" value="SEO90224.1"/>
    <property type="molecule type" value="Genomic_DNA"/>
</dbReference>
<dbReference type="PANTHER" id="PTHR44196">
    <property type="entry name" value="DEHYDROGENASE/REDUCTASE SDR FAMILY MEMBER 7B"/>
    <property type="match status" value="1"/>
</dbReference>
<dbReference type="SUPFAM" id="SSF51735">
    <property type="entry name" value="NAD(P)-binding Rossmann-fold domains"/>
    <property type="match status" value="1"/>
</dbReference>
<dbReference type="PANTHER" id="PTHR44196:SF1">
    <property type="entry name" value="DEHYDROGENASE_REDUCTASE SDR FAMILY MEMBER 7B"/>
    <property type="match status" value="1"/>
</dbReference>
<dbReference type="PRINTS" id="PR00081">
    <property type="entry name" value="GDHRDH"/>
</dbReference>
<dbReference type="InterPro" id="IPR036291">
    <property type="entry name" value="NAD(P)-bd_dom_sf"/>
</dbReference>
<dbReference type="PRINTS" id="PR00080">
    <property type="entry name" value="SDRFAMILY"/>
</dbReference>
<name>A0A1H8TI23_9PSEU</name>
<dbReference type="PROSITE" id="PS00061">
    <property type="entry name" value="ADH_SHORT"/>
    <property type="match status" value="1"/>
</dbReference>
<dbReference type="GO" id="GO:0016020">
    <property type="term" value="C:membrane"/>
    <property type="evidence" value="ECO:0007669"/>
    <property type="project" value="TreeGrafter"/>
</dbReference>
<evidence type="ECO:0000256" key="2">
    <source>
        <dbReference type="ARBA" id="ARBA00023002"/>
    </source>
</evidence>
<dbReference type="SMART" id="SM00822">
    <property type="entry name" value="PKS_KR"/>
    <property type="match status" value="1"/>
</dbReference>
<dbReference type="RefSeq" id="WP_091614398.1">
    <property type="nucleotide sequence ID" value="NZ_FOEF01000002.1"/>
</dbReference>
<evidence type="ECO:0000313" key="6">
    <source>
        <dbReference type="Proteomes" id="UP000198582"/>
    </source>
</evidence>
<dbReference type="GO" id="GO:0016491">
    <property type="term" value="F:oxidoreductase activity"/>
    <property type="evidence" value="ECO:0007669"/>
    <property type="project" value="UniProtKB-KW"/>
</dbReference>